<sequence>METYAGFADGLAVSVALEGATSSSLIAVTAKEKRTDKELEVCPSDHDVKDDAMANPMTRIQKWVQHQRAGFTPGREALAPCSDTLANVIDDTVSSIVTPTWSIISVIF</sequence>
<dbReference type="EMBL" id="LNIX01000001">
    <property type="protein sequence ID" value="OXA62658.1"/>
    <property type="molecule type" value="Genomic_DNA"/>
</dbReference>
<evidence type="ECO:0000313" key="2">
    <source>
        <dbReference type="Proteomes" id="UP000198287"/>
    </source>
</evidence>
<accession>A0A226EZP1</accession>
<dbReference type="Proteomes" id="UP000198287">
    <property type="component" value="Unassembled WGS sequence"/>
</dbReference>
<dbReference type="AlphaFoldDB" id="A0A226EZP1"/>
<gene>
    <name evidence="1" type="ORF">Fcan01_03899</name>
</gene>
<name>A0A226EZP1_FOLCA</name>
<dbReference type="OrthoDB" id="6361061at2759"/>
<proteinExistence type="predicted"/>
<protein>
    <submittedName>
        <fullName evidence="1">Uncharacterized protein</fullName>
    </submittedName>
</protein>
<comment type="caution">
    <text evidence="1">The sequence shown here is derived from an EMBL/GenBank/DDBJ whole genome shotgun (WGS) entry which is preliminary data.</text>
</comment>
<evidence type="ECO:0000313" key="1">
    <source>
        <dbReference type="EMBL" id="OXA62658.1"/>
    </source>
</evidence>
<keyword evidence="2" id="KW-1185">Reference proteome</keyword>
<organism evidence="1 2">
    <name type="scientific">Folsomia candida</name>
    <name type="common">Springtail</name>
    <dbReference type="NCBI Taxonomy" id="158441"/>
    <lineage>
        <taxon>Eukaryota</taxon>
        <taxon>Metazoa</taxon>
        <taxon>Ecdysozoa</taxon>
        <taxon>Arthropoda</taxon>
        <taxon>Hexapoda</taxon>
        <taxon>Collembola</taxon>
        <taxon>Entomobryomorpha</taxon>
        <taxon>Isotomoidea</taxon>
        <taxon>Isotomidae</taxon>
        <taxon>Proisotominae</taxon>
        <taxon>Folsomia</taxon>
    </lineage>
</organism>
<reference evidence="1 2" key="1">
    <citation type="submission" date="2015-12" db="EMBL/GenBank/DDBJ databases">
        <title>The genome of Folsomia candida.</title>
        <authorList>
            <person name="Faddeeva A."/>
            <person name="Derks M.F."/>
            <person name="Anvar Y."/>
            <person name="Smit S."/>
            <person name="Van Straalen N."/>
            <person name="Roelofs D."/>
        </authorList>
    </citation>
    <scope>NUCLEOTIDE SEQUENCE [LARGE SCALE GENOMIC DNA]</scope>
    <source>
        <strain evidence="1 2">VU population</strain>
        <tissue evidence="1">Whole body</tissue>
    </source>
</reference>